<gene>
    <name evidence="2" type="ORF">Q2T52_20555</name>
</gene>
<dbReference type="PANTHER" id="PTHR39327:SF1">
    <property type="entry name" value="BLR5470 PROTEIN"/>
    <property type="match status" value="1"/>
</dbReference>
<dbReference type="Proteomes" id="UP001169006">
    <property type="component" value="Unassembled WGS sequence"/>
</dbReference>
<reference evidence="2" key="2">
    <citation type="submission" date="2023-07" db="EMBL/GenBank/DDBJ databases">
        <authorList>
            <person name="Sun H."/>
        </authorList>
    </citation>
    <scope>NUCLEOTIDE SEQUENCE</scope>
    <source>
        <strain evidence="2">05753</strain>
    </source>
</reference>
<dbReference type="EMBL" id="JAUKWQ010000008">
    <property type="protein sequence ID" value="MDO1584485.1"/>
    <property type="molecule type" value="Genomic_DNA"/>
</dbReference>
<dbReference type="Gene3D" id="3.10.620.30">
    <property type="match status" value="1"/>
</dbReference>
<dbReference type="RefSeq" id="WP_302078721.1">
    <property type="nucleotide sequence ID" value="NZ_JAUKWQ010000008.1"/>
</dbReference>
<organism evidence="2 3">
    <name type="scientific">Rhizobium oryzicola</name>
    <dbReference type="NCBI Taxonomy" id="1232668"/>
    <lineage>
        <taxon>Bacteria</taxon>
        <taxon>Pseudomonadati</taxon>
        <taxon>Pseudomonadota</taxon>
        <taxon>Alphaproteobacteria</taxon>
        <taxon>Hyphomicrobiales</taxon>
        <taxon>Rhizobiaceae</taxon>
        <taxon>Rhizobium/Agrobacterium group</taxon>
        <taxon>Rhizobium</taxon>
    </lineage>
</organism>
<evidence type="ECO:0000313" key="2">
    <source>
        <dbReference type="EMBL" id="MDO1584485.1"/>
    </source>
</evidence>
<accession>A0ABT8T1H8</accession>
<dbReference type="InterPro" id="IPR010319">
    <property type="entry name" value="Transglutaminase-like_Cys_pept"/>
</dbReference>
<feature type="chain" id="PRO_5046509475" evidence="1">
    <location>
        <begin position="27"/>
        <end position="221"/>
    </location>
</feature>
<proteinExistence type="predicted"/>
<keyword evidence="3" id="KW-1185">Reference proteome</keyword>
<evidence type="ECO:0000313" key="3">
    <source>
        <dbReference type="Proteomes" id="UP001169006"/>
    </source>
</evidence>
<keyword evidence="1" id="KW-0732">Signal</keyword>
<protein>
    <submittedName>
        <fullName evidence="2">Transglutaminase-like cysteine peptidase</fullName>
    </submittedName>
</protein>
<name>A0ABT8T1H8_9HYPH</name>
<feature type="signal peptide" evidence="1">
    <location>
        <begin position="1"/>
        <end position="26"/>
    </location>
</feature>
<comment type="caution">
    <text evidence="2">The sequence shown here is derived from an EMBL/GenBank/DDBJ whole genome shotgun (WGS) entry which is preliminary data.</text>
</comment>
<reference evidence="2" key="1">
    <citation type="journal article" date="2015" name="Int. J. Syst. Evol. Microbiol.">
        <title>Rhizobium oryzicola sp. nov., potential plant-growth-promoting endophytic bacteria isolated from rice roots.</title>
        <authorList>
            <person name="Zhang X.X."/>
            <person name="Gao J.S."/>
            <person name="Cao Y.H."/>
            <person name="Sheirdil R.A."/>
            <person name="Wang X.C."/>
            <person name="Zhang L."/>
        </authorList>
    </citation>
    <scope>NUCLEOTIDE SEQUENCE</scope>
    <source>
        <strain evidence="2">05753</strain>
    </source>
</reference>
<dbReference type="Pfam" id="PF06035">
    <property type="entry name" value="Peptidase_C93"/>
    <property type="match status" value="1"/>
</dbReference>
<sequence length="221" mass="24691">MSISKIASILFGLSAVLVIATTQAIAARTPKDTHFAATDQQTSIPIGWVLYCQAQPADCHAPQPKTEALTLDDHRWNVLQRINLLVNHQIAGLSDEDHYHIAAKGIANWWTYPDDGKGNCNDYVILKKRLLVEAGLDSSALLLTVVLDHEQAGHLVLMVRTDRGDIILDNMTDDIVYWNETGYTFLKRQTAENPNRWISFDNSVRTAAVRTAQAQQPAFRQ</sequence>
<dbReference type="PANTHER" id="PTHR39327">
    <property type="match status" value="1"/>
</dbReference>
<evidence type="ECO:0000256" key="1">
    <source>
        <dbReference type="SAM" id="SignalP"/>
    </source>
</evidence>